<protein>
    <recommendedName>
        <fullName evidence="2">Ferrous iron transporter FeoA-like domain-containing protein</fullName>
    </recommendedName>
</protein>
<dbReference type="OrthoDB" id="5334830at2"/>
<dbReference type="SUPFAM" id="SSF50037">
    <property type="entry name" value="C-terminal domain of transcriptional repressors"/>
    <property type="match status" value="1"/>
</dbReference>
<dbReference type="InterPro" id="IPR008988">
    <property type="entry name" value="Transcriptional_repressor_C"/>
</dbReference>
<evidence type="ECO:0000259" key="2">
    <source>
        <dbReference type="SMART" id="SM00899"/>
    </source>
</evidence>
<dbReference type="Proteomes" id="UP000043437">
    <property type="component" value="Unassembled WGS sequence"/>
</dbReference>
<dbReference type="GeneID" id="82132475"/>
<dbReference type="Gene3D" id="2.30.30.90">
    <property type="match status" value="1"/>
</dbReference>
<gene>
    <name evidence="3" type="ORF">HAL07_15610</name>
</gene>
<feature type="domain" description="Ferrous iron transporter FeoA-like" evidence="2">
    <location>
        <begin position="1"/>
        <end position="74"/>
    </location>
</feature>
<evidence type="ECO:0000256" key="1">
    <source>
        <dbReference type="ARBA" id="ARBA00023004"/>
    </source>
</evidence>
<organism evidence="3 4">
    <name type="scientific">Helicobacter ailurogastricus</name>
    <dbReference type="NCBI Taxonomy" id="1578720"/>
    <lineage>
        <taxon>Bacteria</taxon>
        <taxon>Pseudomonadati</taxon>
        <taxon>Campylobacterota</taxon>
        <taxon>Epsilonproteobacteria</taxon>
        <taxon>Campylobacterales</taxon>
        <taxon>Helicobacteraceae</taxon>
        <taxon>Helicobacter</taxon>
    </lineage>
</organism>
<sequence>MSLLECQKNQRYTILEITTPDSQLKERLLSFGIAVGVEFVLLQHSLKKATFSIAIDHAQIALRASEAQHILVRPL</sequence>
<dbReference type="RefSeq" id="WP_053941425.1">
    <property type="nucleotide sequence ID" value="NZ_BSCV01000023.1"/>
</dbReference>
<evidence type="ECO:0000313" key="4">
    <source>
        <dbReference type="Proteomes" id="UP000043437"/>
    </source>
</evidence>
<accession>A0A0K2Y1E5</accession>
<proteinExistence type="predicted"/>
<dbReference type="InterPro" id="IPR007167">
    <property type="entry name" value="Fe-transptr_FeoA-like"/>
</dbReference>
<reference evidence="4" key="1">
    <citation type="submission" date="2014-12" db="EMBL/GenBank/DDBJ databases">
        <authorList>
            <person name="Jaenicke S."/>
        </authorList>
    </citation>
    <scope>NUCLEOTIDE SEQUENCE [LARGE SCALE GENOMIC DNA]</scope>
</reference>
<dbReference type="AlphaFoldDB" id="A0A0K2Y1E5"/>
<evidence type="ECO:0000313" key="3">
    <source>
        <dbReference type="EMBL" id="CRF53096.1"/>
    </source>
</evidence>
<name>A0A0K2Y1E5_9HELI</name>
<keyword evidence="1" id="KW-0408">Iron</keyword>
<dbReference type="EMBL" id="CDMG01000009">
    <property type="protein sequence ID" value="CRF53096.1"/>
    <property type="molecule type" value="Genomic_DNA"/>
</dbReference>
<dbReference type="Pfam" id="PF04023">
    <property type="entry name" value="FeoA"/>
    <property type="match status" value="1"/>
</dbReference>
<dbReference type="InterPro" id="IPR038157">
    <property type="entry name" value="FeoA_core_dom"/>
</dbReference>
<dbReference type="SMART" id="SM00899">
    <property type="entry name" value="FeoA"/>
    <property type="match status" value="1"/>
</dbReference>
<dbReference type="GO" id="GO:0046914">
    <property type="term" value="F:transition metal ion binding"/>
    <property type="evidence" value="ECO:0007669"/>
    <property type="project" value="InterPro"/>
</dbReference>